<feature type="region of interest" description="Disordered" evidence="2">
    <location>
        <begin position="1167"/>
        <end position="1237"/>
    </location>
</feature>
<feature type="compositionally biased region" description="Polar residues" evidence="2">
    <location>
        <begin position="879"/>
        <end position="888"/>
    </location>
</feature>
<accession>A0AAU9UA52</accession>
<feature type="compositionally biased region" description="Acidic residues" evidence="2">
    <location>
        <begin position="1179"/>
        <end position="1205"/>
    </location>
</feature>
<keyword evidence="1" id="KW-0677">Repeat</keyword>
<evidence type="ECO:0000259" key="3">
    <source>
        <dbReference type="PROSITE" id="PS50836"/>
    </source>
</evidence>
<feature type="compositionally biased region" description="Basic and acidic residues" evidence="2">
    <location>
        <begin position="1222"/>
        <end position="1237"/>
    </location>
</feature>
<dbReference type="AlphaFoldDB" id="A0AAU9UA52"/>
<dbReference type="PROSITE" id="PS50836">
    <property type="entry name" value="DOMON"/>
    <property type="match status" value="1"/>
</dbReference>
<protein>
    <recommendedName>
        <fullName evidence="3">DOMON domain-containing protein</fullName>
    </recommendedName>
</protein>
<feature type="domain" description="DOMON" evidence="3">
    <location>
        <begin position="75"/>
        <end position="207"/>
    </location>
</feature>
<feature type="region of interest" description="Disordered" evidence="2">
    <location>
        <begin position="654"/>
        <end position="759"/>
    </location>
</feature>
<sequence length="1276" mass="143858">MEDIMANDKGSDTSSSMSVLYRGAKTQHKRQNYGKHLYGIRDRIHDGYQPEVAITIESNHRRHSKLNCEVLHDDLAFEVRWAIAGDSIVLQLVAKLEDGEYMSFGVSGAVDHSQMVGGDVAVAWVDKETLKGYSDDYYLDAKSQCAGVHGSCPDERIAENTGSIRVLNAALVNGYSIVTYQRPLKAADFLDKPVYTNMSQAIIWAIGPLNSKQEVSYHHHFTKGDKFIEFGRPPLWNCPMPEGDEEHKPEPIRKETPTRPSAVEENTAVIKPNPVPTPRPSPKVTPWEIPGIQCYEPPDGVFYAQMGPTGGKQGYSAITGHVGWGISWYINGLLIPEITVVRGKKYTFVVEGGTDPEVPARYHPFYITNDPVGGYYHKTDAEKKGIEIYAGVRRFRNGELQPTGVGRLCNWTPDNEGPEADEYPSFGAYQRSLTLICEEGNPGVVTWTPDKNTPDTVYYQCFTHRHLGWKINVVDECDATEAEESRVVETVALPDDLMGEESIQVQSRLRPESKYLDQRKKFEKIINTKQNYNDFSSDKGDSGLSGEVYPEPSRNYLYPSGHEYELPISKVQIKEVIEAVESLEDQMKDEIKRNTTHPPKLSQYQVHEDVKELFVPEQPIREEDEYVVDTAKLPDTFLLPPNQKPQTLHNVLRPNLQNKPMGNMRPPFRRPTPPEIKLRRPFPMHPKGNSPYPLSMPNPHGSYGMSKKPNKHHNNRPPPNMNRPQQSNVPPMKAIPQMHSPKPNFNQGPPKHAPKTPNNSAQTVIMGKPGHNNIVVPAQSQTLSLGHTDIIANQVVKSQITLPGTNDAVAQQSVPQVYFNKPGQIILGKPMDHPKPLDQQMLQSKQQTTHTVRVSSSPLPEVYRHSSTMRTRTNENHQHSYSHTQNEMKSSDFIGESTETSSFSPAQNTGFKPDSIVIESGFKPIIREPLMASEDKIADYDNNHANRREDTDVEEDYEEAPQYINSNHAYPSDKITESFEPMFIPSPPDHLLSNNDRTKEVFPSNHAKEDRPHPVYIKTESELNALFGKKNMDRNAPSDMVMESDKLSPQYLPPAPKVPKEHSQKIKAEQTFTTYDGKTISADTLTSVPEVNNGNTKLFSSKLPANTELLLKTPQFGPFKGEIPPVVADHIKTDSANVPVPVFTNTRSTHLKLVNSVHKQISPEIFDLKAEGSEKQEEKVEDEPSKEEDDEEEEEEYEEDGLEDEESKRRKRDTKAAQFEMGKIEEGTTDTNRKESDEINHVDFEQISSATNSITKLNNTQLLTYVLMLTLLKRFF</sequence>
<dbReference type="PANTHER" id="PTHR24036">
    <property type="entry name" value="SKELETOR-RELATED"/>
    <property type="match status" value="1"/>
</dbReference>
<gene>
    <name evidence="4" type="ORF">EEDITHA_LOCUS12002</name>
</gene>
<dbReference type="PANTHER" id="PTHR24036:SF13">
    <property type="entry name" value="PROTEIN SKELETOR, ISOFORMS D_E"/>
    <property type="match status" value="1"/>
</dbReference>
<dbReference type="InterPro" id="IPR045266">
    <property type="entry name" value="DOH_DOMON"/>
</dbReference>
<evidence type="ECO:0000256" key="2">
    <source>
        <dbReference type="SAM" id="MobiDB-lite"/>
    </source>
</evidence>
<dbReference type="Pfam" id="PF25489">
    <property type="entry name" value="At5g54830"/>
    <property type="match status" value="1"/>
</dbReference>
<name>A0AAU9UA52_EUPED</name>
<evidence type="ECO:0000313" key="5">
    <source>
        <dbReference type="Proteomes" id="UP001153954"/>
    </source>
</evidence>
<dbReference type="InterPro" id="IPR057443">
    <property type="entry name" value="At5g54830-like"/>
</dbReference>
<reference evidence="4" key="1">
    <citation type="submission" date="2022-03" db="EMBL/GenBank/DDBJ databases">
        <authorList>
            <person name="Tunstrom K."/>
        </authorList>
    </citation>
    <scope>NUCLEOTIDE SEQUENCE</scope>
</reference>
<comment type="caution">
    <text evidence="4">The sequence shown here is derived from an EMBL/GenBank/DDBJ whole genome shotgun (WGS) entry which is preliminary data.</text>
</comment>
<dbReference type="EMBL" id="CAKOGL010000017">
    <property type="protein sequence ID" value="CAH2096694.1"/>
    <property type="molecule type" value="Genomic_DNA"/>
</dbReference>
<organism evidence="4 5">
    <name type="scientific">Euphydryas editha</name>
    <name type="common">Edith's checkerspot</name>
    <dbReference type="NCBI Taxonomy" id="104508"/>
    <lineage>
        <taxon>Eukaryota</taxon>
        <taxon>Metazoa</taxon>
        <taxon>Ecdysozoa</taxon>
        <taxon>Arthropoda</taxon>
        <taxon>Hexapoda</taxon>
        <taxon>Insecta</taxon>
        <taxon>Pterygota</taxon>
        <taxon>Neoptera</taxon>
        <taxon>Endopterygota</taxon>
        <taxon>Lepidoptera</taxon>
        <taxon>Glossata</taxon>
        <taxon>Ditrysia</taxon>
        <taxon>Papilionoidea</taxon>
        <taxon>Nymphalidae</taxon>
        <taxon>Nymphalinae</taxon>
        <taxon>Euphydryas</taxon>
    </lineage>
</organism>
<proteinExistence type="predicted"/>
<dbReference type="InterPro" id="IPR052126">
    <property type="entry name" value="Spindle_Org/Thrombomodulin"/>
</dbReference>
<dbReference type="Pfam" id="PF03351">
    <property type="entry name" value="DOMON"/>
    <property type="match status" value="1"/>
</dbReference>
<keyword evidence="5" id="KW-1185">Reference proteome</keyword>
<feature type="region of interest" description="Disordered" evidence="2">
    <location>
        <begin position="864"/>
        <end position="888"/>
    </location>
</feature>
<evidence type="ECO:0000313" key="4">
    <source>
        <dbReference type="EMBL" id="CAH2096694.1"/>
    </source>
</evidence>
<dbReference type="InterPro" id="IPR005018">
    <property type="entry name" value="DOMON_domain"/>
</dbReference>
<feature type="compositionally biased region" description="Basic and acidic residues" evidence="2">
    <location>
        <begin position="245"/>
        <end position="257"/>
    </location>
</feature>
<evidence type="ECO:0000256" key="1">
    <source>
        <dbReference type="ARBA" id="ARBA00022737"/>
    </source>
</evidence>
<feature type="region of interest" description="Disordered" evidence="2">
    <location>
        <begin position="242"/>
        <end position="263"/>
    </location>
</feature>
<dbReference type="CDD" id="cd09631">
    <property type="entry name" value="DOMON_DOH"/>
    <property type="match status" value="1"/>
</dbReference>
<dbReference type="Proteomes" id="UP001153954">
    <property type="component" value="Unassembled WGS sequence"/>
</dbReference>
<dbReference type="SMART" id="SM00664">
    <property type="entry name" value="DoH"/>
    <property type="match status" value="1"/>
</dbReference>
<feature type="compositionally biased region" description="Basic and acidic residues" evidence="2">
    <location>
        <begin position="1167"/>
        <end position="1178"/>
    </location>
</feature>